<keyword evidence="1" id="KW-0472">Membrane</keyword>
<organism evidence="2 3">
    <name type="scientific">Mesorhizobium qingshengii</name>
    <dbReference type="NCBI Taxonomy" id="1165689"/>
    <lineage>
        <taxon>Bacteria</taxon>
        <taxon>Pseudomonadati</taxon>
        <taxon>Pseudomonadota</taxon>
        <taxon>Alphaproteobacteria</taxon>
        <taxon>Hyphomicrobiales</taxon>
        <taxon>Phyllobacteriaceae</taxon>
        <taxon>Mesorhizobium</taxon>
    </lineage>
</organism>
<evidence type="ECO:0000313" key="3">
    <source>
        <dbReference type="Proteomes" id="UP000198588"/>
    </source>
</evidence>
<feature type="transmembrane region" description="Helical" evidence="1">
    <location>
        <begin position="161"/>
        <end position="185"/>
    </location>
</feature>
<evidence type="ECO:0008006" key="4">
    <source>
        <dbReference type="Google" id="ProtNLM"/>
    </source>
</evidence>
<feature type="transmembrane region" description="Helical" evidence="1">
    <location>
        <begin position="21"/>
        <end position="45"/>
    </location>
</feature>
<feature type="transmembrane region" description="Helical" evidence="1">
    <location>
        <begin position="57"/>
        <end position="81"/>
    </location>
</feature>
<name>A0A1G5XNP4_9HYPH</name>
<dbReference type="AlphaFoldDB" id="A0A1G5XNP4"/>
<accession>A0A1G5XNP4</accession>
<dbReference type="Proteomes" id="UP000198588">
    <property type="component" value="Unassembled WGS sequence"/>
</dbReference>
<keyword evidence="1" id="KW-0812">Transmembrane</keyword>
<dbReference type="EMBL" id="FMXM01000006">
    <property type="protein sequence ID" value="SDA72053.1"/>
    <property type="molecule type" value="Genomic_DNA"/>
</dbReference>
<feature type="transmembrane region" description="Helical" evidence="1">
    <location>
        <begin position="205"/>
        <end position="230"/>
    </location>
</feature>
<keyword evidence="1" id="KW-1133">Transmembrane helix</keyword>
<feature type="transmembrane region" description="Helical" evidence="1">
    <location>
        <begin position="119"/>
        <end position="141"/>
    </location>
</feature>
<dbReference type="STRING" id="1165689.SAMN02927914_02498"/>
<reference evidence="2 3" key="1">
    <citation type="submission" date="2016-10" db="EMBL/GenBank/DDBJ databases">
        <authorList>
            <person name="de Groot N.N."/>
        </authorList>
    </citation>
    <scope>NUCLEOTIDE SEQUENCE [LARGE SCALE GENOMIC DNA]</scope>
    <source>
        <strain evidence="2 3">CGMCC 1.12097</strain>
    </source>
</reference>
<protein>
    <recommendedName>
        <fullName evidence="4">DUF2569 domain-containing protein</fullName>
    </recommendedName>
</protein>
<evidence type="ECO:0000313" key="2">
    <source>
        <dbReference type="EMBL" id="SDA72053.1"/>
    </source>
</evidence>
<proteinExistence type="predicted"/>
<evidence type="ECO:0000256" key="1">
    <source>
        <dbReference type="SAM" id="Phobius"/>
    </source>
</evidence>
<gene>
    <name evidence="2" type="ORF">SAMN02927914_02498</name>
</gene>
<feature type="transmembrane region" description="Helical" evidence="1">
    <location>
        <begin position="93"/>
        <end position="113"/>
    </location>
</feature>
<dbReference type="RefSeq" id="WP_244529570.1">
    <property type="nucleotide sequence ID" value="NZ_FMXM01000006.1"/>
</dbReference>
<sequence length="239" mass="25135">MTSSSGIPGNGQTPARRPDSGLSFVPVGWLIFVMAWSVYGLASAWWLVGNSGLPDKIFYLVFGGLAANVVTILWGLYLLSLAFGRSARFPRHFTIWQIAIIIWLLARQAYVLAVPDFVFSARGLAITGAEIAIGLLCIYLLRRGSGAETVYAKPETEAPPVFVSIIAALLGIILGAVIGAVAGFFAGSVIADVTSMSCFEGACGYFAAFIGLAGLVVGAIGGGIVAVWLAHRRSHKPVT</sequence>